<dbReference type="OrthoDB" id="10065579at2759"/>
<dbReference type="InterPro" id="IPR052709">
    <property type="entry name" value="Transposase-MT_Hybrid"/>
</dbReference>
<reference evidence="1" key="1">
    <citation type="submission" date="2020-08" db="EMBL/GenBank/DDBJ databases">
        <title>Genome sequencing and assembly of the red palm weevil Rhynchophorus ferrugineus.</title>
        <authorList>
            <person name="Dias G.B."/>
            <person name="Bergman C.M."/>
            <person name="Manee M."/>
        </authorList>
    </citation>
    <scope>NUCLEOTIDE SEQUENCE</scope>
    <source>
        <strain evidence="1">AA-2017</strain>
        <tissue evidence="1">Whole larva</tissue>
    </source>
</reference>
<accession>A0A834HST4</accession>
<dbReference type="AlphaFoldDB" id="A0A834HST4"/>
<evidence type="ECO:0000313" key="1">
    <source>
        <dbReference type="EMBL" id="KAF7267980.1"/>
    </source>
</evidence>
<dbReference type="InterPro" id="IPR036397">
    <property type="entry name" value="RNaseH_sf"/>
</dbReference>
<dbReference type="PANTHER" id="PTHR46060">
    <property type="entry name" value="MARINER MOS1 TRANSPOSASE-LIKE PROTEIN"/>
    <property type="match status" value="1"/>
</dbReference>
<organism evidence="1 2">
    <name type="scientific">Rhynchophorus ferrugineus</name>
    <name type="common">Red palm weevil</name>
    <name type="synonym">Curculio ferrugineus</name>
    <dbReference type="NCBI Taxonomy" id="354439"/>
    <lineage>
        <taxon>Eukaryota</taxon>
        <taxon>Metazoa</taxon>
        <taxon>Ecdysozoa</taxon>
        <taxon>Arthropoda</taxon>
        <taxon>Hexapoda</taxon>
        <taxon>Insecta</taxon>
        <taxon>Pterygota</taxon>
        <taxon>Neoptera</taxon>
        <taxon>Endopterygota</taxon>
        <taxon>Coleoptera</taxon>
        <taxon>Polyphaga</taxon>
        <taxon>Cucujiformia</taxon>
        <taxon>Curculionidae</taxon>
        <taxon>Dryophthorinae</taxon>
        <taxon>Rhynchophorus</taxon>
    </lineage>
</organism>
<sequence>MSTEGGERSGRPKEFVTDENIKKIHKVILNYRKLKLNEIADTLKISTQRVHHIIHEYLDLVPNDYFLLTYLKTMLAGKNFSSNEEVIVETEAYFEAKDKSNYKNGIEKMEAHYNQCIIVDGNYVE</sequence>
<comment type="caution">
    <text evidence="1">The sequence shown here is derived from an EMBL/GenBank/DDBJ whole genome shotgun (WGS) entry which is preliminary data.</text>
</comment>
<dbReference type="GO" id="GO:0003676">
    <property type="term" value="F:nucleic acid binding"/>
    <property type="evidence" value="ECO:0007669"/>
    <property type="project" value="InterPro"/>
</dbReference>
<gene>
    <name evidence="1" type="ORF">GWI33_018842</name>
</gene>
<evidence type="ECO:0000313" key="2">
    <source>
        <dbReference type="Proteomes" id="UP000625711"/>
    </source>
</evidence>
<protein>
    <submittedName>
        <fullName evidence="1">Uncharacterized protein</fullName>
    </submittedName>
</protein>
<dbReference type="EMBL" id="JAACXV010014357">
    <property type="protein sequence ID" value="KAF7267980.1"/>
    <property type="molecule type" value="Genomic_DNA"/>
</dbReference>
<keyword evidence="2" id="KW-1185">Reference proteome</keyword>
<proteinExistence type="predicted"/>
<dbReference type="Proteomes" id="UP000625711">
    <property type="component" value="Unassembled WGS sequence"/>
</dbReference>
<dbReference type="PANTHER" id="PTHR46060:SF1">
    <property type="entry name" value="MARINER MOS1 TRANSPOSASE-LIKE PROTEIN"/>
    <property type="match status" value="1"/>
</dbReference>
<dbReference type="Gene3D" id="3.30.420.10">
    <property type="entry name" value="Ribonuclease H-like superfamily/Ribonuclease H"/>
    <property type="match status" value="1"/>
</dbReference>
<name>A0A834HST4_RHYFE</name>